<protein>
    <submittedName>
        <fullName evidence="1">Uncharacterized protein</fullName>
    </submittedName>
</protein>
<proteinExistence type="predicted"/>
<name>A0A8B2ND84_9HYPH</name>
<reference evidence="1 2" key="1">
    <citation type="submission" date="2018-05" db="EMBL/GenBank/DDBJ databases">
        <title>Acuticoccus sediminis sp. nov., isolated from deep-sea sediment of Indian Ocean.</title>
        <authorList>
            <person name="Liu X."/>
            <person name="Lai Q."/>
            <person name="Du Y."/>
            <person name="Sun F."/>
            <person name="Zhang X."/>
            <person name="Wang S."/>
            <person name="Shao Z."/>
        </authorList>
    </citation>
    <scope>NUCLEOTIDE SEQUENCE [LARGE SCALE GENOMIC DNA]</scope>
    <source>
        <strain evidence="1 2">PTG4-2</strain>
    </source>
</reference>
<dbReference type="AlphaFoldDB" id="A0A8B2ND84"/>
<comment type="caution">
    <text evidence="1">The sequence shown here is derived from an EMBL/GenBank/DDBJ whole genome shotgun (WGS) entry which is preliminary data.</text>
</comment>
<evidence type="ECO:0000313" key="2">
    <source>
        <dbReference type="Proteomes" id="UP000249590"/>
    </source>
</evidence>
<keyword evidence="2" id="KW-1185">Reference proteome</keyword>
<organism evidence="1 2">
    <name type="scientific">Acuticoccus sediminis</name>
    <dbReference type="NCBI Taxonomy" id="2184697"/>
    <lineage>
        <taxon>Bacteria</taxon>
        <taxon>Pseudomonadati</taxon>
        <taxon>Pseudomonadota</taxon>
        <taxon>Alphaproteobacteria</taxon>
        <taxon>Hyphomicrobiales</taxon>
        <taxon>Amorphaceae</taxon>
        <taxon>Acuticoccus</taxon>
    </lineage>
</organism>
<gene>
    <name evidence="1" type="ORF">DLJ53_32305</name>
</gene>
<sequence length="214" mass="24452">MQQEKIEKELEQMRKMGSVSSSEWQAYTWKNELSEQKRRVGLHLDEALTDAETEHNPYHMLERAIGVAAVCMRRLIECRLVTDRFRDTALQVHEVLAKGDADWREPFVSRTASEIFNNYDLSARHAEKRIPKIISDKMLHARVIGVLSGNAFMPDGLLIASDTQSMTQLFHFTPPEIASIFDAFLDDQVRSSSDGYLDKGGDFKGTRKVFATRD</sequence>
<dbReference type="RefSeq" id="WP_111352472.1">
    <property type="nucleotide sequence ID" value="NZ_QHHQ01000013.1"/>
</dbReference>
<evidence type="ECO:0000313" key="1">
    <source>
        <dbReference type="EMBL" id="RAH96340.1"/>
    </source>
</evidence>
<dbReference type="Proteomes" id="UP000249590">
    <property type="component" value="Unassembled WGS sequence"/>
</dbReference>
<dbReference type="EMBL" id="QHHQ01000013">
    <property type="protein sequence ID" value="RAH96340.1"/>
    <property type="molecule type" value="Genomic_DNA"/>
</dbReference>
<accession>A0A8B2ND84</accession>
<dbReference type="OrthoDB" id="8418633at2"/>